<keyword evidence="4" id="KW-0472">Membrane</keyword>
<evidence type="ECO:0000256" key="4">
    <source>
        <dbReference type="ARBA" id="ARBA00023136"/>
    </source>
</evidence>
<comment type="subcellular location">
    <subcellularLocation>
        <location evidence="1">Membrane</location>
        <topology evidence="1">Multi-pass membrane protein</topology>
    </subcellularLocation>
</comment>
<sequence length="249" mass="28881">MVDLQSAEAREIYQKVLRPLVSIIFVHLLLVIINGALLFLGMFCRARFLLHFAMVMMILLFLAETICYIYYLVAWEQMEFDAMVDTISGLRKAYLGAISDNFQTFLLNFIQQNFQCCGIYSFTEWFNPSYKWTRKIVYGGKEYELRIPISCCPNVSADRVPNCALKCATEMPYEHGCASYFSKMKMFRITRLPEKYYVIPFICLHLGALLSFVLKTVYKIREQADYETRPEEDIAGAENIPRTAMGCLK</sequence>
<dbReference type="OrthoDB" id="6262661at2759"/>
<dbReference type="GO" id="GO:0005886">
    <property type="term" value="C:plasma membrane"/>
    <property type="evidence" value="ECO:0007669"/>
    <property type="project" value="TreeGrafter"/>
</dbReference>
<evidence type="ECO:0000256" key="3">
    <source>
        <dbReference type="ARBA" id="ARBA00022989"/>
    </source>
</evidence>
<dbReference type="Proteomes" id="UP000286415">
    <property type="component" value="Unassembled WGS sequence"/>
</dbReference>
<dbReference type="EMBL" id="NIRI02000005">
    <property type="protein sequence ID" value="KAG5454627.1"/>
    <property type="molecule type" value="Genomic_DNA"/>
</dbReference>
<evidence type="ECO:0000256" key="2">
    <source>
        <dbReference type="ARBA" id="ARBA00022692"/>
    </source>
</evidence>
<evidence type="ECO:0000313" key="6">
    <source>
        <dbReference type="Proteomes" id="UP000286415"/>
    </source>
</evidence>
<keyword evidence="2" id="KW-0812">Transmembrane</keyword>
<organism evidence="5 6">
    <name type="scientific">Clonorchis sinensis</name>
    <name type="common">Chinese liver fluke</name>
    <dbReference type="NCBI Taxonomy" id="79923"/>
    <lineage>
        <taxon>Eukaryota</taxon>
        <taxon>Metazoa</taxon>
        <taxon>Spiralia</taxon>
        <taxon>Lophotrochozoa</taxon>
        <taxon>Platyhelminthes</taxon>
        <taxon>Trematoda</taxon>
        <taxon>Digenea</taxon>
        <taxon>Opisthorchiida</taxon>
        <taxon>Opisthorchiata</taxon>
        <taxon>Opisthorchiidae</taxon>
        <taxon>Clonorchis</taxon>
    </lineage>
</organism>
<dbReference type="Gene3D" id="1.10.1450.10">
    <property type="entry name" value="Tetraspanin"/>
    <property type="match status" value="1"/>
</dbReference>
<reference evidence="5 6" key="2">
    <citation type="journal article" date="2021" name="Genomics">
        <title>High-quality reference genome for Clonorchis sinensis.</title>
        <authorList>
            <person name="Young N.D."/>
            <person name="Stroehlein A.J."/>
            <person name="Kinkar L."/>
            <person name="Wang T."/>
            <person name="Sohn W.M."/>
            <person name="Chang B.C.H."/>
            <person name="Kaur P."/>
            <person name="Weisz D."/>
            <person name="Dudchenko O."/>
            <person name="Aiden E.L."/>
            <person name="Korhonen P.K."/>
            <person name="Gasser R.B."/>
        </authorList>
    </citation>
    <scope>NUCLEOTIDE SEQUENCE [LARGE SCALE GENOMIC DNA]</scope>
    <source>
        <strain evidence="5">Cs-k2</strain>
    </source>
</reference>
<dbReference type="PANTHER" id="PTHR19282:SF544">
    <property type="entry name" value="TETRASPANIN"/>
    <property type="match status" value="1"/>
</dbReference>
<comment type="caution">
    <text evidence="5">The sequence shown here is derived from an EMBL/GenBank/DDBJ whole genome shotgun (WGS) entry which is preliminary data.</text>
</comment>
<dbReference type="Pfam" id="PF00335">
    <property type="entry name" value="Tetraspanin"/>
    <property type="match status" value="1"/>
</dbReference>
<protein>
    <submittedName>
        <fullName evidence="5">Uncharacterized protein</fullName>
    </submittedName>
</protein>
<keyword evidence="6" id="KW-1185">Reference proteome</keyword>
<evidence type="ECO:0000313" key="5">
    <source>
        <dbReference type="EMBL" id="KAG5454627.1"/>
    </source>
</evidence>
<dbReference type="PANTHER" id="PTHR19282">
    <property type="entry name" value="TETRASPANIN"/>
    <property type="match status" value="1"/>
</dbReference>
<dbReference type="SUPFAM" id="SSF48652">
    <property type="entry name" value="Tetraspanin"/>
    <property type="match status" value="1"/>
</dbReference>
<keyword evidence="3" id="KW-1133">Transmembrane helix</keyword>
<proteinExistence type="predicted"/>
<dbReference type="InterPro" id="IPR018499">
    <property type="entry name" value="Tetraspanin/Peripherin"/>
</dbReference>
<dbReference type="AlphaFoldDB" id="A0A3R7BY80"/>
<dbReference type="CDD" id="cd03127">
    <property type="entry name" value="tetraspanin_LEL"/>
    <property type="match status" value="1"/>
</dbReference>
<reference evidence="5 6" key="1">
    <citation type="journal article" date="2018" name="Biotechnol. Adv.">
        <title>Improved genomic resources and new bioinformatic workflow for the carcinogenic parasite Clonorchis sinensis: Biotechnological implications.</title>
        <authorList>
            <person name="Wang D."/>
            <person name="Korhonen P.K."/>
            <person name="Gasser R.B."/>
            <person name="Young N.D."/>
        </authorList>
    </citation>
    <scope>NUCLEOTIDE SEQUENCE [LARGE SCALE GENOMIC DNA]</scope>
    <source>
        <strain evidence="5">Cs-k2</strain>
    </source>
</reference>
<dbReference type="InterPro" id="IPR008952">
    <property type="entry name" value="Tetraspanin_EC2_sf"/>
</dbReference>
<dbReference type="InParanoid" id="A0A3R7BY80"/>
<evidence type="ECO:0000256" key="1">
    <source>
        <dbReference type="ARBA" id="ARBA00004141"/>
    </source>
</evidence>
<gene>
    <name evidence="5" type="ORF">CSKR_106020</name>
</gene>
<accession>A0A3R7BY80</accession>
<name>A0A3R7BY80_CLOSI</name>